<keyword evidence="15" id="KW-1185">Reference proteome</keyword>
<proteinExistence type="predicted"/>
<dbReference type="Pfam" id="PF06580">
    <property type="entry name" value="His_kinase"/>
    <property type="match status" value="1"/>
</dbReference>
<evidence type="ECO:0000313" key="15">
    <source>
        <dbReference type="Proteomes" id="UP000466864"/>
    </source>
</evidence>
<evidence type="ECO:0000259" key="13">
    <source>
        <dbReference type="PROSITE" id="PS50885"/>
    </source>
</evidence>
<keyword evidence="7" id="KW-0418">Kinase</keyword>
<evidence type="ECO:0000256" key="5">
    <source>
        <dbReference type="ARBA" id="ARBA00022692"/>
    </source>
</evidence>
<feature type="domain" description="HAMP" evidence="13">
    <location>
        <begin position="336"/>
        <end position="388"/>
    </location>
</feature>
<keyword evidence="11 12" id="KW-0472">Membrane</keyword>
<accession>A0A7X2P8H5</accession>
<keyword evidence="6" id="KW-0547">Nucleotide-binding</keyword>
<dbReference type="GO" id="GO:0005524">
    <property type="term" value="F:ATP binding"/>
    <property type="evidence" value="ECO:0007669"/>
    <property type="project" value="UniProtKB-KW"/>
</dbReference>
<evidence type="ECO:0000256" key="7">
    <source>
        <dbReference type="ARBA" id="ARBA00022777"/>
    </source>
</evidence>
<evidence type="ECO:0000256" key="11">
    <source>
        <dbReference type="ARBA" id="ARBA00023136"/>
    </source>
</evidence>
<gene>
    <name evidence="14" type="ORF">FYJ60_05025</name>
</gene>
<dbReference type="GO" id="GO:0000155">
    <property type="term" value="F:phosphorelay sensor kinase activity"/>
    <property type="evidence" value="ECO:0007669"/>
    <property type="project" value="InterPro"/>
</dbReference>
<evidence type="ECO:0000256" key="8">
    <source>
        <dbReference type="ARBA" id="ARBA00022840"/>
    </source>
</evidence>
<evidence type="ECO:0000256" key="2">
    <source>
        <dbReference type="ARBA" id="ARBA00022475"/>
    </source>
</evidence>
<evidence type="ECO:0000256" key="1">
    <source>
        <dbReference type="ARBA" id="ARBA00004651"/>
    </source>
</evidence>
<reference evidence="14 15" key="1">
    <citation type="submission" date="2019-08" db="EMBL/GenBank/DDBJ databases">
        <title>In-depth cultivation of the pig gut microbiome towards novel bacterial diversity and tailored functional studies.</title>
        <authorList>
            <person name="Wylensek D."/>
            <person name="Hitch T.C.A."/>
            <person name="Clavel T."/>
        </authorList>
    </citation>
    <scope>NUCLEOTIDE SEQUENCE [LARGE SCALE GENOMIC DNA]</scope>
    <source>
        <strain evidence="14 15">Oil+RF-744-WCA-WT-13</strain>
    </source>
</reference>
<dbReference type="Pfam" id="PF02518">
    <property type="entry name" value="HATPase_c"/>
    <property type="match status" value="1"/>
</dbReference>
<keyword evidence="8" id="KW-0067">ATP-binding</keyword>
<dbReference type="PROSITE" id="PS50885">
    <property type="entry name" value="HAMP"/>
    <property type="match status" value="1"/>
</dbReference>
<comment type="caution">
    <text evidence="14">The sequence shown here is derived from an EMBL/GenBank/DDBJ whole genome shotgun (WGS) entry which is preliminary data.</text>
</comment>
<dbReference type="InterPro" id="IPR003660">
    <property type="entry name" value="HAMP_dom"/>
</dbReference>
<dbReference type="SMART" id="SM00304">
    <property type="entry name" value="HAMP"/>
    <property type="match status" value="1"/>
</dbReference>
<dbReference type="RefSeq" id="WP_154457533.1">
    <property type="nucleotide sequence ID" value="NZ_VUMV01000002.1"/>
</dbReference>
<dbReference type="InterPro" id="IPR036890">
    <property type="entry name" value="HATPase_C_sf"/>
</dbReference>
<evidence type="ECO:0000256" key="10">
    <source>
        <dbReference type="ARBA" id="ARBA00023012"/>
    </source>
</evidence>
<evidence type="ECO:0000256" key="3">
    <source>
        <dbReference type="ARBA" id="ARBA00022553"/>
    </source>
</evidence>
<keyword evidence="10" id="KW-0902">Two-component regulatory system</keyword>
<dbReference type="Gene3D" id="6.10.340.10">
    <property type="match status" value="1"/>
</dbReference>
<comment type="subcellular location">
    <subcellularLocation>
        <location evidence="1">Cell membrane</location>
        <topology evidence="1">Multi-pass membrane protein</topology>
    </subcellularLocation>
</comment>
<feature type="transmembrane region" description="Helical" evidence="12">
    <location>
        <begin position="313"/>
        <end position="334"/>
    </location>
</feature>
<dbReference type="InterPro" id="IPR003594">
    <property type="entry name" value="HATPase_dom"/>
</dbReference>
<dbReference type="InterPro" id="IPR010559">
    <property type="entry name" value="Sig_transdc_His_kin_internal"/>
</dbReference>
<organism evidence="14 15">
    <name type="scientific">Bilifractor porci</name>
    <dbReference type="NCBI Taxonomy" id="2606636"/>
    <lineage>
        <taxon>Bacteria</taxon>
        <taxon>Bacillati</taxon>
        <taxon>Bacillota</taxon>
        <taxon>Clostridia</taxon>
        <taxon>Lachnospirales</taxon>
        <taxon>Lachnospiraceae</taxon>
        <taxon>Bilifractor</taxon>
    </lineage>
</organism>
<evidence type="ECO:0000256" key="4">
    <source>
        <dbReference type="ARBA" id="ARBA00022679"/>
    </source>
</evidence>
<dbReference type="PANTHER" id="PTHR34220">
    <property type="entry name" value="SENSOR HISTIDINE KINASE YPDA"/>
    <property type="match status" value="1"/>
</dbReference>
<evidence type="ECO:0000256" key="6">
    <source>
        <dbReference type="ARBA" id="ARBA00022741"/>
    </source>
</evidence>
<keyword evidence="4" id="KW-0808">Transferase</keyword>
<dbReference type="SUPFAM" id="SSF55874">
    <property type="entry name" value="ATPase domain of HSP90 chaperone/DNA topoisomerase II/histidine kinase"/>
    <property type="match status" value="1"/>
</dbReference>
<dbReference type="Proteomes" id="UP000466864">
    <property type="component" value="Unassembled WGS sequence"/>
</dbReference>
<dbReference type="SMART" id="SM00387">
    <property type="entry name" value="HATPase_c"/>
    <property type="match status" value="1"/>
</dbReference>
<keyword evidence="3" id="KW-0597">Phosphoprotein</keyword>
<dbReference type="Gene3D" id="3.30.565.10">
    <property type="entry name" value="Histidine kinase-like ATPase, C-terminal domain"/>
    <property type="match status" value="1"/>
</dbReference>
<name>A0A7X2P8H5_9FIRM</name>
<evidence type="ECO:0000313" key="14">
    <source>
        <dbReference type="EMBL" id="MST81673.1"/>
    </source>
</evidence>
<evidence type="ECO:0000256" key="12">
    <source>
        <dbReference type="SAM" id="Phobius"/>
    </source>
</evidence>
<dbReference type="EMBL" id="VUMV01000002">
    <property type="protein sequence ID" value="MST81673.1"/>
    <property type="molecule type" value="Genomic_DNA"/>
</dbReference>
<dbReference type="GO" id="GO:0005886">
    <property type="term" value="C:plasma membrane"/>
    <property type="evidence" value="ECO:0007669"/>
    <property type="project" value="UniProtKB-SubCell"/>
</dbReference>
<keyword evidence="2" id="KW-1003">Cell membrane</keyword>
<sequence>MKFFRRIKKSYGNLKLRNKMTFIVILAVAIPFIILFSLFARSLLEMITSNTIRRQQEAAAQVSPSINQVISDIIDVSEKIQDLPYYQDTFSNIINLDPSITLSSDDASDFQEKVSQCLKGTYVTDVRFYIDLPSSSYCFSDQVGELFKPVSSIQSSYWYGIFYSSHPSSLFCPPFYLSDSEKSSLNNLAYIIPISISKPSGDYVRGYMACYFSSDTLKKYLTPALQDTEGIAYITNERDSIVVSTDPGLAGLYYTNYNTIQKSMESSNGFLEKTVLNKKVYIGYYAISNTNTQWVLVTVLPSRPLEQRANRTIWTFLLVSILSITIGVMISLSLSRSLSRRITAVADQMNQVKTSPPVPMPSPEETDEIGNLVDSYNYMAGKINSLMEDEKKASEELRRAEFRALQAQINPHFLYNTMDMINWMAQQGRTKEINQATRDLSRFYRLTLSQKDPLCSIADEIEHVTIYIRLQNMRFDNGISFVVDVPDAMLEYRIPRLTLQPIIENAILHGILEKPSRRGTIVITGWLEESSIILLVSDDGVGIPADKLGKILTSQMGTGSGSHIAVFNTHRRLQILFGENYGLSYSSRLGQGTDVEIRIPAMRQKSE</sequence>
<keyword evidence="9 12" id="KW-1133">Transmembrane helix</keyword>
<evidence type="ECO:0000256" key="9">
    <source>
        <dbReference type="ARBA" id="ARBA00022989"/>
    </source>
</evidence>
<dbReference type="PANTHER" id="PTHR34220:SF11">
    <property type="entry name" value="SENSOR PROTEIN KINASE HPTS"/>
    <property type="match status" value="1"/>
</dbReference>
<protein>
    <submittedName>
        <fullName evidence="14">HAMP domain-containing protein</fullName>
    </submittedName>
</protein>
<dbReference type="AlphaFoldDB" id="A0A7X2P8H5"/>
<keyword evidence="5 12" id="KW-0812">Transmembrane</keyword>
<dbReference type="InterPro" id="IPR050640">
    <property type="entry name" value="Bact_2-comp_sensor_kinase"/>
</dbReference>
<feature type="transmembrane region" description="Helical" evidence="12">
    <location>
        <begin position="21"/>
        <end position="44"/>
    </location>
</feature>